<sequence length="45" mass="5039">MGAGMGVAELRRLKQLEEENKKLKQLVADLSLDKKMLQDVVQGKV</sequence>
<feature type="coiled-coil region" evidence="1">
    <location>
        <begin position="6"/>
        <end position="33"/>
    </location>
</feature>
<organism evidence="2 3">
    <name type="scientific">Gimesia algae</name>
    <dbReference type="NCBI Taxonomy" id="2527971"/>
    <lineage>
        <taxon>Bacteria</taxon>
        <taxon>Pseudomonadati</taxon>
        <taxon>Planctomycetota</taxon>
        <taxon>Planctomycetia</taxon>
        <taxon>Planctomycetales</taxon>
        <taxon>Planctomycetaceae</taxon>
        <taxon>Gimesia</taxon>
    </lineage>
</organism>
<dbReference type="AlphaFoldDB" id="A0A517VKT7"/>
<dbReference type="Proteomes" id="UP000316855">
    <property type="component" value="Chromosome"/>
</dbReference>
<protein>
    <recommendedName>
        <fullName evidence="4">Transposase</fullName>
    </recommendedName>
</protein>
<keyword evidence="1" id="KW-0175">Coiled coil</keyword>
<dbReference type="EMBL" id="CP036343">
    <property type="protein sequence ID" value="QDT93631.1"/>
    <property type="molecule type" value="Genomic_DNA"/>
</dbReference>
<reference evidence="2 3" key="1">
    <citation type="submission" date="2019-02" db="EMBL/GenBank/DDBJ databases">
        <title>Deep-cultivation of Planctomycetes and their phenomic and genomic characterization uncovers novel biology.</title>
        <authorList>
            <person name="Wiegand S."/>
            <person name="Jogler M."/>
            <person name="Boedeker C."/>
            <person name="Pinto D."/>
            <person name="Vollmers J."/>
            <person name="Rivas-Marin E."/>
            <person name="Kohn T."/>
            <person name="Peeters S.H."/>
            <person name="Heuer A."/>
            <person name="Rast P."/>
            <person name="Oberbeckmann S."/>
            <person name="Bunk B."/>
            <person name="Jeske O."/>
            <person name="Meyerdierks A."/>
            <person name="Storesund J.E."/>
            <person name="Kallscheuer N."/>
            <person name="Luecker S."/>
            <person name="Lage O.M."/>
            <person name="Pohl T."/>
            <person name="Merkel B.J."/>
            <person name="Hornburger P."/>
            <person name="Mueller R.-W."/>
            <person name="Bruemmer F."/>
            <person name="Labrenz M."/>
            <person name="Spormann A.M."/>
            <person name="Op den Camp H."/>
            <person name="Overmann J."/>
            <person name="Amann R."/>
            <person name="Jetten M.S.M."/>
            <person name="Mascher T."/>
            <person name="Medema M.H."/>
            <person name="Devos D.P."/>
            <person name="Kaster A.-K."/>
            <person name="Ovreas L."/>
            <person name="Rohde M."/>
            <person name="Galperin M.Y."/>
            <person name="Jogler C."/>
        </authorList>
    </citation>
    <scope>NUCLEOTIDE SEQUENCE [LARGE SCALE GENOMIC DNA]</scope>
    <source>
        <strain evidence="2 3">Pan161</strain>
    </source>
</reference>
<evidence type="ECO:0000256" key="1">
    <source>
        <dbReference type="SAM" id="Coils"/>
    </source>
</evidence>
<keyword evidence="3" id="KW-1185">Reference proteome</keyword>
<proteinExistence type="predicted"/>
<evidence type="ECO:0000313" key="3">
    <source>
        <dbReference type="Proteomes" id="UP000316855"/>
    </source>
</evidence>
<dbReference type="KEGG" id="gax:Pan161_53130"/>
<name>A0A517VKT7_9PLAN</name>
<evidence type="ECO:0000313" key="2">
    <source>
        <dbReference type="EMBL" id="QDT93631.1"/>
    </source>
</evidence>
<evidence type="ECO:0008006" key="4">
    <source>
        <dbReference type="Google" id="ProtNLM"/>
    </source>
</evidence>
<gene>
    <name evidence="2" type="ORF">Pan161_53130</name>
</gene>
<accession>A0A517VKT7</accession>